<evidence type="ECO:0000256" key="6">
    <source>
        <dbReference type="SAM" id="Phobius"/>
    </source>
</evidence>
<evidence type="ECO:0000256" key="2">
    <source>
        <dbReference type="ARBA" id="ARBA00022692"/>
    </source>
</evidence>
<feature type="compositionally biased region" description="Low complexity" evidence="5">
    <location>
        <begin position="101"/>
        <end position="110"/>
    </location>
</feature>
<evidence type="ECO:0000256" key="4">
    <source>
        <dbReference type="ARBA" id="ARBA00023136"/>
    </source>
</evidence>
<evidence type="ECO:0000256" key="1">
    <source>
        <dbReference type="ARBA" id="ARBA00004141"/>
    </source>
</evidence>
<dbReference type="EMBL" id="JAKOGI010000254">
    <property type="protein sequence ID" value="KAJ8438422.1"/>
    <property type="molecule type" value="Genomic_DNA"/>
</dbReference>
<dbReference type="PANTHER" id="PTHR30238">
    <property type="entry name" value="MEMBRANE BOUND PREDICTED REDOX MODULATOR"/>
    <property type="match status" value="1"/>
</dbReference>
<dbReference type="PANTHER" id="PTHR30238:SF0">
    <property type="entry name" value="THYLAKOID MEMBRANE PROTEIN TERC, CHLOROPLASTIC"/>
    <property type="match status" value="1"/>
</dbReference>
<dbReference type="AlphaFoldDB" id="A0A9Q1K8S1"/>
<comment type="caution">
    <text evidence="7">The sequence shown here is derived from an EMBL/GenBank/DDBJ whole genome shotgun (WGS) entry which is preliminary data.</text>
</comment>
<dbReference type="GO" id="GO:0016020">
    <property type="term" value="C:membrane"/>
    <property type="evidence" value="ECO:0007669"/>
    <property type="project" value="UniProtKB-SubCell"/>
</dbReference>
<reference evidence="7" key="1">
    <citation type="submission" date="2022-04" db="EMBL/GenBank/DDBJ databases">
        <title>Carnegiea gigantea Genome sequencing and assembly v2.</title>
        <authorList>
            <person name="Copetti D."/>
            <person name="Sanderson M.J."/>
            <person name="Burquez A."/>
            <person name="Wojciechowski M.F."/>
        </authorList>
    </citation>
    <scope>NUCLEOTIDE SEQUENCE</scope>
    <source>
        <strain evidence="7">SGP5-SGP5p</strain>
        <tissue evidence="7">Aerial part</tissue>
    </source>
</reference>
<feature type="region of interest" description="Disordered" evidence="5">
    <location>
        <begin position="79"/>
        <end position="121"/>
    </location>
</feature>
<dbReference type="Proteomes" id="UP001153076">
    <property type="component" value="Unassembled WGS sequence"/>
</dbReference>
<accession>A0A9Q1K8S1</accession>
<evidence type="ECO:0000313" key="7">
    <source>
        <dbReference type="EMBL" id="KAJ8438422.1"/>
    </source>
</evidence>
<feature type="transmembrane region" description="Helical" evidence="6">
    <location>
        <begin position="160"/>
        <end position="181"/>
    </location>
</feature>
<keyword evidence="3 6" id="KW-1133">Transmembrane helix</keyword>
<proteinExistence type="predicted"/>
<keyword evidence="4 6" id="KW-0472">Membrane</keyword>
<dbReference type="OrthoDB" id="417520at2759"/>
<name>A0A9Q1K8S1_9CARY</name>
<gene>
    <name evidence="7" type="ORF">Cgig2_004532</name>
</gene>
<evidence type="ECO:0000256" key="5">
    <source>
        <dbReference type="SAM" id="MobiDB-lite"/>
    </source>
</evidence>
<feature type="transmembrane region" description="Helical" evidence="6">
    <location>
        <begin position="193"/>
        <end position="212"/>
    </location>
</feature>
<dbReference type="Pfam" id="PF03741">
    <property type="entry name" value="TerC"/>
    <property type="match status" value="1"/>
</dbReference>
<evidence type="ECO:0000256" key="3">
    <source>
        <dbReference type="ARBA" id="ARBA00022989"/>
    </source>
</evidence>
<sequence length="429" mass="47775">MGVTSVIHKGLQTPHPLNFDKKPIANSIVPPNSIAISVFSRNSSASELSYSPFLVRNSSRTHLFPLAYAKRTEEEDGVFTASEWDGSSTPSYDESREVGKSHQSSASGSSLKEKHGPPESYKSSVRTVALCIDEPTESSFFKIGFYHLYPEFKPKVIVRYLLEQSLSVDNLFVFVLIFKYFKVPLMYQNRVLAYGIAGAIVFRLSLILLGTATLQRFEVVNLLLAAILLYSSIKLFGAEEEEEDLSDNFIVKTCQKFIPVTGDSCESVLNFCISSILRGVVVRAFGLHFMLRLVSLVDVFLVKFPVQDSNPTLSKLLQLVMMGIDFSRWRMVCGRQSFGQATPLLLTVAVIELSDIAFAVGLRSLYTLISESMAELEYLQPAIAVVLGFIGFKMTLDYFGGIPCGNGDISWFRGYEPYNWGPPESDEEV</sequence>
<dbReference type="InterPro" id="IPR005496">
    <property type="entry name" value="Integral_membrane_TerC"/>
</dbReference>
<keyword evidence="2 6" id="KW-0812">Transmembrane</keyword>
<comment type="subcellular location">
    <subcellularLocation>
        <location evidence="1">Membrane</location>
        <topology evidence="1">Multi-pass membrane protein</topology>
    </subcellularLocation>
</comment>
<evidence type="ECO:0000313" key="8">
    <source>
        <dbReference type="Proteomes" id="UP001153076"/>
    </source>
</evidence>
<organism evidence="7 8">
    <name type="scientific">Carnegiea gigantea</name>
    <dbReference type="NCBI Taxonomy" id="171969"/>
    <lineage>
        <taxon>Eukaryota</taxon>
        <taxon>Viridiplantae</taxon>
        <taxon>Streptophyta</taxon>
        <taxon>Embryophyta</taxon>
        <taxon>Tracheophyta</taxon>
        <taxon>Spermatophyta</taxon>
        <taxon>Magnoliopsida</taxon>
        <taxon>eudicotyledons</taxon>
        <taxon>Gunneridae</taxon>
        <taxon>Pentapetalae</taxon>
        <taxon>Caryophyllales</taxon>
        <taxon>Cactineae</taxon>
        <taxon>Cactaceae</taxon>
        <taxon>Cactoideae</taxon>
        <taxon>Echinocereeae</taxon>
        <taxon>Carnegiea</taxon>
    </lineage>
</organism>
<keyword evidence="8" id="KW-1185">Reference proteome</keyword>
<protein>
    <submittedName>
        <fullName evidence="7">Uncharacterized protein</fullName>
    </submittedName>
</protein>